<keyword evidence="2" id="KW-0614">Plasmid</keyword>
<organism evidence="2 3">
    <name type="scientific">Rhizobium leguminosarum</name>
    <dbReference type="NCBI Taxonomy" id="384"/>
    <lineage>
        <taxon>Bacteria</taxon>
        <taxon>Pseudomonadati</taxon>
        <taxon>Pseudomonadota</taxon>
        <taxon>Alphaproteobacteria</taxon>
        <taxon>Hyphomicrobiales</taxon>
        <taxon>Rhizobiaceae</taxon>
        <taxon>Rhizobium/Agrobacterium group</taxon>
        <taxon>Rhizobium</taxon>
    </lineage>
</organism>
<protein>
    <submittedName>
        <fullName evidence="2">Uncharacterized protein</fullName>
    </submittedName>
</protein>
<dbReference type="EMBL" id="CP018230">
    <property type="protein sequence ID" value="API56305.1"/>
    <property type="molecule type" value="Genomic_DNA"/>
</dbReference>
<proteinExistence type="predicted"/>
<feature type="region of interest" description="Disordered" evidence="1">
    <location>
        <begin position="1"/>
        <end position="24"/>
    </location>
</feature>
<dbReference type="RefSeq" id="WP_072641811.1">
    <property type="nucleotide sequence ID" value="NZ_CP018230.1"/>
</dbReference>
<evidence type="ECO:0000256" key="1">
    <source>
        <dbReference type="SAM" id="MobiDB-lite"/>
    </source>
</evidence>
<accession>A0A1L3ZKY3</accession>
<reference evidence="2 3" key="1">
    <citation type="submission" date="2016-11" db="EMBL/GenBank/DDBJ databases">
        <title>Rhizobium leguminosarum bv. viciae strain Vaf12 isolated from Vavilovia formosa root nodules from Russia, Dagestan.</title>
        <authorList>
            <person name="Kimeklis A."/>
        </authorList>
    </citation>
    <scope>NUCLEOTIDE SEQUENCE [LARGE SCALE GENOMIC DNA]</scope>
    <source>
        <strain evidence="2 3">Vaf-108</strain>
        <plasmid evidence="3">Plasmid unnamed2</plasmid>
    </source>
</reference>
<gene>
    <name evidence="2" type="ORF">BMW22_32865</name>
</gene>
<name>A0A1L3ZKY3_RHILE</name>
<dbReference type="AlphaFoldDB" id="A0A1L3ZKY3"/>
<evidence type="ECO:0000313" key="2">
    <source>
        <dbReference type="EMBL" id="API56305.1"/>
    </source>
</evidence>
<geneLocation type="plasmid" evidence="2">
    <name>unnamed2</name>
</geneLocation>
<dbReference type="Proteomes" id="UP000183050">
    <property type="component" value="Plasmid unnamed2"/>
</dbReference>
<feature type="compositionally biased region" description="Basic and acidic residues" evidence="1">
    <location>
        <begin position="13"/>
        <end position="24"/>
    </location>
</feature>
<sequence length="73" mass="7918">MLAGGSSASPEPPLEHTEAGRDKRNLFRKHGKLFAVSRLRQKLLAGIFPPIADKESRVAVDLDRKLLQAAGAL</sequence>
<evidence type="ECO:0000313" key="3">
    <source>
        <dbReference type="Proteomes" id="UP000183050"/>
    </source>
</evidence>